<dbReference type="FunFam" id="3.20.110.10:FF:000011">
    <property type="entry name" value="Lysosomal alpha-mannosidase, putative"/>
    <property type="match status" value="1"/>
</dbReference>
<evidence type="ECO:0000313" key="3">
    <source>
        <dbReference type="EMBL" id="CAF1357657.1"/>
    </source>
</evidence>
<feature type="domain" description="Glycoside hydrolase family 38 N-terminal" evidence="2">
    <location>
        <begin position="43"/>
        <end position="189"/>
    </location>
</feature>
<dbReference type="GO" id="GO:0004559">
    <property type="term" value="F:alpha-mannosidase activity"/>
    <property type="evidence" value="ECO:0007669"/>
    <property type="project" value="InterPro"/>
</dbReference>
<dbReference type="Gene3D" id="3.20.110.10">
    <property type="entry name" value="Glycoside hydrolase 38, N terminal domain"/>
    <property type="match status" value="1"/>
</dbReference>
<dbReference type="PANTHER" id="PTHR11607:SF3">
    <property type="entry name" value="LYSOSOMAL ALPHA-MANNOSIDASE"/>
    <property type="match status" value="1"/>
</dbReference>
<keyword evidence="1" id="KW-0732">Signal</keyword>
<organism evidence="3 4">
    <name type="scientific">Rotaria sordida</name>
    <dbReference type="NCBI Taxonomy" id="392033"/>
    <lineage>
        <taxon>Eukaryota</taxon>
        <taxon>Metazoa</taxon>
        <taxon>Spiralia</taxon>
        <taxon>Gnathifera</taxon>
        <taxon>Rotifera</taxon>
        <taxon>Eurotatoria</taxon>
        <taxon>Bdelloidea</taxon>
        <taxon>Philodinida</taxon>
        <taxon>Philodinidae</taxon>
        <taxon>Rotaria</taxon>
    </lineage>
</organism>
<dbReference type="EMBL" id="CAJNOT010002997">
    <property type="protein sequence ID" value="CAF1357657.1"/>
    <property type="molecule type" value="Genomic_DNA"/>
</dbReference>
<dbReference type="InterPro" id="IPR050843">
    <property type="entry name" value="Glycosyl_Hydrlase_38"/>
</dbReference>
<evidence type="ECO:0000256" key="1">
    <source>
        <dbReference type="SAM" id="SignalP"/>
    </source>
</evidence>
<proteinExistence type="predicted"/>
<dbReference type="SUPFAM" id="SSF88713">
    <property type="entry name" value="Glycoside hydrolase/deacetylase"/>
    <property type="match status" value="1"/>
</dbReference>
<dbReference type="Pfam" id="PF01074">
    <property type="entry name" value="Glyco_hydro_38N"/>
    <property type="match status" value="1"/>
</dbReference>
<dbReference type="InterPro" id="IPR027291">
    <property type="entry name" value="Glyco_hydro_38_N_sf"/>
</dbReference>
<feature type="chain" id="PRO_5032965405" description="Glycoside hydrolase family 38 N-terminal domain-containing protein" evidence="1">
    <location>
        <begin position="21"/>
        <end position="189"/>
    </location>
</feature>
<protein>
    <recommendedName>
        <fullName evidence="2">Glycoside hydrolase family 38 N-terminal domain-containing protein</fullName>
    </recommendedName>
</protein>
<sequence>MCIIAYLAFIIFIVITICNGTPYQLPNSCGYNSCNLGKADRLNVHLVAHTHDDVGWLKTVDQYFYGARKDIRPEGVQYIIDSAIESLLENPDRRFIYVEIAFFWRWWIQQTEDTQNTVRQLVNQGRLEFISGGWSMHDEGTTHYNGIIDQHSLGAEFLRDQFGECGRPKTGWQIDPFGHSREVASLFAQ</sequence>
<gene>
    <name evidence="3" type="ORF">ZHD862_LOCUS30903</name>
</gene>
<feature type="non-terminal residue" evidence="3">
    <location>
        <position position="1"/>
    </location>
</feature>
<dbReference type="Proteomes" id="UP000663864">
    <property type="component" value="Unassembled WGS sequence"/>
</dbReference>
<evidence type="ECO:0000313" key="4">
    <source>
        <dbReference type="Proteomes" id="UP000663864"/>
    </source>
</evidence>
<name>A0A815HVR1_9BILA</name>
<feature type="signal peptide" evidence="1">
    <location>
        <begin position="1"/>
        <end position="20"/>
    </location>
</feature>
<dbReference type="InterPro" id="IPR011330">
    <property type="entry name" value="Glyco_hydro/deAcase_b/a-brl"/>
</dbReference>
<dbReference type="AlphaFoldDB" id="A0A815HVR1"/>
<dbReference type="PANTHER" id="PTHR11607">
    <property type="entry name" value="ALPHA-MANNOSIDASE"/>
    <property type="match status" value="1"/>
</dbReference>
<dbReference type="InterPro" id="IPR000602">
    <property type="entry name" value="Glyco_hydro_38_N"/>
</dbReference>
<comment type="caution">
    <text evidence="3">The sequence shown here is derived from an EMBL/GenBank/DDBJ whole genome shotgun (WGS) entry which is preliminary data.</text>
</comment>
<dbReference type="GO" id="GO:0006013">
    <property type="term" value="P:mannose metabolic process"/>
    <property type="evidence" value="ECO:0007669"/>
    <property type="project" value="InterPro"/>
</dbReference>
<accession>A0A815HVR1</accession>
<evidence type="ECO:0000259" key="2">
    <source>
        <dbReference type="Pfam" id="PF01074"/>
    </source>
</evidence>
<dbReference type="GO" id="GO:0005764">
    <property type="term" value="C:lysosome"/>
    <property type="evidence" value="ECO:0007669"/>
    <property type="project" value="TreeGrafter"/>
</dbReference>
<reference evidence="3" key="1">
    <citation type="submission" date="2021-02" db="EMBL/GenBank/DDBJ databases">
        <authorList>
            <person name="Nowell W R."/>
        </authorList>
    </citation>
    <scope>NUCLEOTIDE SEQUENCE</scope>
</reference>